<keyword evidence="3" id="KW-1185">Reference proteome</keyword>
<feature type="region of interest" description="Disordered" evidence="1">
    <location>
        <begin position="77"/>
        <end position="158"/>
    </location>
</feature>
<evidence type="ECO:0000256" key="1">
    <source>
        <dbReference type="SAM" id="MobiDB-lite"/>
    </source>
</evidence>
<sequence length="158" mass="16779">MECDAARIAFLEKQVEDLQRHPAAAASALDDLFAANGAVSEAEITRRAEAAAAAQLEVWRGRFTAKLQEQADTIEALQRQLRDAQQQQPPPHPDVTAPEEEEEEEEEADIAAESQVAAHGEAALQGPVAPLEQALPVATGAEPPQKEEGQAEAAALGT</sequence>
<name>S9UL81_9TRYP</name>
<dbReference type="AlphaFoldDB" id="S9UL81"/>
<evidence type="ECO:0000313" key="3">
    <source>
        <dbReference type="Proteomes" id="UP000015354"/>
    </source>
</evidence>
<protein>
    <submittedName>
        <fullName evidence="2">Uncharacterized protein</fullName>
    </submittedName>
</protein>
<feature type="compositionally biased region" description="Acidic residues" evidence="1">
    <location>
        <begin position="97"/>
        <end position="110"/>
    </location>
</feature>
<gene>
    <name evidence="2" type="ORF">STCU_12018</name>
</gene>
<accession>S9UL81</accession>
<evidence type="ECO:0000313" key="2">
    <source>
        <dbReference type="EMBL" id="EPY15451.1"/>
    </source>
</evidence>
<dbReference type="Proteomes" id="UP000015354">
    <property type="component" value="Unassembled WGS sequence"/>
</dbReference>
<comment type="caution">
    <text evidence="2">The sequence shown here is derived from an EMBL/GenBank/DDBJ whole genome shotgun (WGS) entry which is preliminary data.</text>
</comment>
<feature type="compositionally biased region" description="Low complexity" evidence="1">
    <location>
        <begin position="77"/>
        <end position="87"/>
    </location>
</feature>
<dbReference type="EMBL" id="ATMH01012080">
    <property type="protein sequence ID" value="EPY15451.1"/>
    <property type="molecule type" value="Genomic_DNA"/>
</dbReference>
<organism evidence="2 3">
    <name type="scientific">Strigomonas culicis</name>
    <dbReference type="NCBI Taxonomy" id="28005"/>
    <lineage>
        <taxon>Eukaryota</taxon>
        <taxon>Discoba</taxon>
        <taxon>Euglenozoa</taxon>
        <taxon>Kinetoplastea</taxon>
        <taxon>Metakinetoplastina</taxon>
        <taxon>Trypanosomatida</taxon>
        <taxon>Trypanosomatidae</taxon>
        <taxon>Strigomonadinae</taxon>
        <taxon>Strigomonas</taxon>
    </lineage>
</organism>
<reference evidence="2 3" key="1">
    <citation type="journal article" date="2013" name="PLoS ONE">
        <title>Predicting the Proteins of Angomonas deanei, Strigomonas culicis and Their Respective Endosymbionts Reveals New Aspects of the Trypanosomatidae Family.</title>
        <authorList>
            <person name="Motta M.C."/>
            <person name="Martins A.C."/>
            <person name="de Souza S.S."/>
            <person name="Catta-Preta C.M."/>
            <person name="Silva R."/>
            <person name="Klein C.C."/>
            <person name="de Almeida L.G."/>
            <person name="de Lima Cunha O."/>
            <person name="Ciapina L.P."/>
            <person name="Brocchi M."/>
            <person name="Colabardini A.C."/>
            <person name="de Araujo Lima B."/>
            <person name="Machado C.R."/>
            <person name="de Almeida Soares C.M."/>
            <person name="Probst C.M."/>
            <person name="de Menezes C.B."/>
            <person name="Thompson C.E."/>
            <person name="Bartholomeu D.C."/>
            <person name="Gradia D.F."/>
            <person name="Pavoni D.P."/>
            <person name="Grisard E.C."/>
            <person name="Fantinatti-Garboggini F."/>
            <person name="Marchini F.K."/>
            <person name="Rodrigues-Luiz G.F."/>
            <person name="Wagner G."/>
            <person name="Goldman G.H."/>
            <person name="Fietto J.L."/>
            <person name="Elias M.C."/>
            <person name="Goldman M.H."/>
            <person name="Sagot M.F."/>
            <person name="Pereira M."/>
            <person name="Stoco P.H."/>
            <person name="de Mendonca-Neto R.P."/>
            <person name="Teixeira S.M."/>
            <person name="Maciel T.E."/>
            <person name="de Oliveira Mendes T.A."/>
            <person name="Urmenyi T.P."/>
            <person name="de Souza W."/>
            <person name="Schenkman S."/>
            <person name="de Vasconcelos A.T."/>
        </authorList>
    </citation>
    <scope>NUCLEOTIDE SEQUENCE [LARGE SCALE GENOMIC DNA]</scope>
</reference>
<proteinExistence type="predicted"/>